<gene>
    <name evidence="1" type="ORF">EmuJ_000512400</name>
</gene>
<keyword evidence="1" id="KW-0378">Hydrolase</keyword>
<dbReference type="AlphaFoldDB" id="A0A068Y6M3"/>
<keyword evidence="2" id="KW-1185">Reference proteome</keyword>
<dbReference type="eggNOG" id="KOG2004">
    <property type="taxonomic scope" value="Eukaryota"/>
</dbReference>
<sequence>MAARGRNVRAVIALLNAGEFNGPRLVGHKYDQSVRDMIDKQLSAFKECAERRGVDVDVDVDVDVYQAENRVLFPCFRLCENGGQERGVQQRIGGEVEEKVKAEHRKYVLKEEMREVGGVAEEELKKLSVLDDDFWEFKQFPNHSSCPLQDIKLMCLDWMTSLLWVLTCEEELDLARARAVLDENYHVV</sequence>
<keyword evidence="1" id="KW-0645">Protease</keyword>
<dbReference type="EMBL" id="LN902843">
    <property type="protein sequence ID" value="CDS37837.1"/>
    <property type="molecule type" value="Genomic_DNA"/>
</dbReference>
<accession>A0A068Y6M3</accession>
<protein>
    <submittedName>
        <fullName evidence="1">ATP-dependent protease PIM1</fullName>
    </submittedName>
</protein>
<dbReference type="STRING" id="6211.A0A068Y6M3"/>
<reference evidence="1" key="1">
    <citation type="journal article" date="2013" name="Nature">
        <title>The genomes of four tapeworm species reveal adaptations to parasitism.</title>
        <authorList>
            <person name="Tsai I.J."/>
            <person name="Zarowiecki M."/>
            <person name="Holroyd N."/>
            <person name="Garciarrubio A."/>
            <person name="Sanchez-Flores A."/>
            <person name="Brooks K.L."/>
            <person name="Tracey A."/>
            <person name="Bobes R.J."/>
            <person name="Fragoso G."/>
            <person name="Sciutto E."/>
            <person name="Aslett M."/>
            <person name="Beasley H."/>
            <person name="Bennett H.M."/>
            <person name="Cai J."/>
            <person name="Camicia F."/>
            <person name="Clark R."/>
            <person name="Cucher M."/>
            <person name="De Silva N."/>
            <person name="Day T.A."/>
            <person name="Deplazes P."/>
            <person name="Estrada K."/>
            <person name="Fernandez C."/>
            <person name="Holland P.W."/>
            <person name="Hou J."/>
            <person name="Hu S."/>
            <person name="Huckvale T."/>
            <person name="Hung S.S."/>
            <person name="Kamenetzky L."/>
            <person name="Keane J.A."/>
            <person name="Kiss F."/>
            <person name="Koziol U."/>
            <person name="Lambert O."/>
            <person name="Liu K."/>
            <person name="Luo X."/>
            <person name="Luo Y."/>
            <person name="Macchiaroli N."/>
            <person name="Nichol S."/>
            <person name="Paps J."/>
            <person name="Parkinson J."/>
            <person name="Pouchkina-Stantcheva N."/>
            <person name="Riddiford N."/>
            <person name="Rosenzvit M."/>
            <person name="Salinas G."/>
            <person name="Wasmuth J.D."/>
            <person name="Zamanian M."/>
            <person name="Zheng Y."/>
            <person name="Cai X."/>
            <person name="Soberon X."/>
            <person name="Olson P.D."/>
            <person name="Laclette J.P."/>
            <person name="Brehm K."/>
            <person name="Berriman M."/>
            <person name="Garciarrubio A."/>
            <person name="Bobes R.J."/>
            <person name="Fragoso G."/>
            <person name="Sanchez-Flores A."/>
            <person name="Estrada K."/>
            <person name="Cevallos M.A."/>
            <person name="Morett E."/>
            <person name="Gonzalez V."/>
            <person name="Portillo T."/>
            <person name="Ochoa-Leyva A."/>
            <person name="Jose M.V."/>
            <person name="Sciutto E."/>
            <person name="Landa A."/>
            <person name="Jimenez L."/>
            <person name="Valdes V."/>
            <person name="Carrero J.C."/>
            <person name="Larralde C."/>
            <person name="Morales-Montor J."/>
            <person name="Limon-Lason J."/>
            <person name="Soberon X."/>
            <person name="Laclette J.P."/>
        </authorList>
    </citation>
    <scope>NUCLEOTIDE SEQUENCE [LARGE SCALE GENOMIC DNA]</scope>
</reference>
<evidence type="ECO:0000313" key="1">
    <source>
        <dbReference type="EMBL" id="CDS37837.1"/>
    </source>
</evidence>
<dbReference type="GO" id="GO:0008233">
    <property type="term" value="F:peptidase activity"/>
    <property type="evidence" value="ECO:0007669"/>
    <property type="project" value="UniProtKB-KW"/>
</dbReference>
<dbReference type="GO" id="GO:0006508">
    <property type="term" value="P:proteolysis"/>
    <property type="evidence" value="ECO:0007669"/>
    <property type="project" value="UniProtKB-KW"/>
</dbReference>
<dbReference type="Proteomes" id="UP000017246">
    <property type="component" value="Unassembled WGS sequence"/>
</dbReference>
<name>A0A068Y6M3_ECHMU</name>
<proteinExistence type="predicted"/>
<organism evidence="1 2">
    <name type="scientific">Echinococcus multilocularis</name>
    <name type="common">Fox tapeworm</name>
    <dbReference type="NCBI Taxonomy" id="6211"/>
    <lineage>
        <taxon>Eukaryota</taxon>
        <taxon>Metazoa</taxon>
        <taxon>Spiralia</taxon>
        <taxon>Lophotrochozoa</taxon>
        <taxon>Platyhelminthes</taxon>
        <taxon>Cestoda</taxon>
        <taxon>Eucestoda</taxon>
        <taxon>Cyclophyllidea</taxon>
        <taxon>Taeniidae</taxon>
        <taxon>Echinococcus</taxon>
    </lineage>
</organism>
<reference evidence="1" key="2">
    <citation type="submission" date="2015-11" db="EMBL/GenBank/DDBJ databases">
        <authorList>
            <person name="Zhang Y."/>
            <person name="Guo Z."/>
        </authorList>
    </citation>
    <scope>NUCLEOTIDE SEQUENCE</scope>
</reference>
<evidence type="ECO:0000313" key="2">
    <source>
        <dbReference type="Proteomes" id="UP000017246"/>
    </source>
</evidence>